<name>A0A097EY31_9CAUD</name>
<organism evidence="1 2">
    <name type="scientific">Escherichia phage 121Q</name>
    <dbReference type="NCBI Taxonomy" id="1555202"/>
    <lineage>
        <taxon>Viruses</taxon>
        <taxon>Duplodnaviria</taxon>
        <taxon>Heunggongvirae</taxon>
        <taxon>Uroviricota</taxon>
        <taxon>Caudoviricetes</taxon>
        <taxon>Asteriusvirus</taxon>
        <taxon>Asteriusvirus av121Q</taxon>
    </lineage>
</organism>
<keyword evidence="2" id="KW-1185">Reference proteome</keyword>
<dbReference type="EMBL" id="KM507819">
    <property type="protein sequence ID" value="AIT14310.1"/>
    <property type="molecule type" value="Genomic_DNA"/>
</dbReference>
<evidence type="ECO:0000313" key="2">
    <source>
        <dbReference type="Proteomes" id="UP000029889"/>
    </source>
</evidence>
<evidence type="ECO:0000313" key="1">
    <source>
        <dbReference type="EMBL" id="AIT14310.1"/>
    </source>
</evidence>
<protein>
    <submittedName>
        <fullName evidence="1">Uncharacterized protein</fullName>
    </submittedName>
</protein>
<dbReference type="Proteomes" id="UP000029889">
    <property type="component" value="Segment"/>
</dbReference>
<dbReference type="GeneID" id="22111460"/>
<sequence length="99" mass="11817">METCMCDEINLTGYFLQESMIKFSEKFSVLDGIEMWHVKPLFHTFSKEHKMLLTEASKSNNICEIKIGVNVYKGMVIFFDNNSNYFYIVKEHYVDKYKY</sequence>
<dbReference type="KEGG" id="vg:22111460"/>
<proteinExistence type="predicted"/>
<accession>A0A097EY31</accession>
<dbReference type="RefSeq" id="YP_009102007.1">
    <property type="nucleotide sequence ID" value="NC_025447.1"/>
</dbReference>
<reference evidence="1 2" key="1">
    <citation type="submission" date="2014-09" db="EMBL/GenBank/DDBJ databases">
        <authorList>
            <person name="Lapin J.S."/>
            <person name="Pope W.H."/>
            <person name="Hua J."/>
            <person name="Ford M.E."/>
            <person name="Conway J.F."/>
            <person name="Hatfull G.F."/>
            <person name="Hendrix R.W."/>
        </authorList>
    </citation>
    <scope>NUCLEOTIDE SEQUENCE [LARGE SCALE GENOMIC DNA]</scope>
</reference>
<gene>
    <name evidence="1" type="primary">420</name>
    <name evidence="1" type="ORF">PBI_121Q_420</name>
</gene>